<dbReference type="PROSITE" id="PS51318">
    <property type="entry name" value="TAT"/>
    <property type="match status" value="1"/>
</dbReference>
<keyword evidence="3" id="KW-1185">Reference proteome</keyword>
<gene>
    <name evidence="2" type="ORF">Cph01nite_03870</name>
</gene>
<protein>
    <recommendedName>
        <fullName evidence="4">PA14 domain-containing protein</fullName>
    </recommendedName>
</protein>
<dbReference type="RefSeq" id="WP_203670695.1">
    <property type="nucleotide sequence ID" value="NZ_BONP01000002.1"/>
</dbReference>
<reference evidence="2 3" key="1">
    <citation type="submission" date="2021-01" db="EMBL/GenBank/DDBJ databases">
        <title>Whole genome shotgun sequence of Cellulomonas phragmiteti NBRC 110785.</title>
        <authorList>
            <person name="Komaki H."/>
            <person name="Tamura T."/>
        </authorList>
    </citation>
    <scope>NUCLEOTIDE SEQUENCE [LARGE SCALE GENOMIC DNA]</scope>
    <source>
        <strain evidence="2 3">NBRC 110785</strain>
    </source>
</reference>
<evidence type="ECO:0000256" key="1">
    <source>
        <dbReference type="SAM" id="SignalP"/>
    </source>
</evidence>
<dbReference type="EMBL" id="BONP01000002">
    <property type="protein sequence ID" value="GIG38625.1"/>
    <property type="molecule type" value="Genomic_DNA"/>
</dbReference>
<dbReference type="InterPro" id="IPR006311">
    <property type="entry name" value="TAT_signal"/>
</dbReference>
<evidence type="ECO:0000313" key="2">
    <source>
        <dbReference type="EMBL" id="GIG38625.1"/>
    </source>
</evidence>
<accession>A0ABQ4DH05</accession>
<dbReference type="Proteomes" id="UP000614741">
    <property type="component" value="Unassembled WGS sequence"/>
</dbReference>
<feature type="chain" id="PRO_5046930008" description="PA14 domain-containing protein" evidence="1">
    <location>
        <begin position="31"/>
        <end position="397"/>
    </location>
</feature>
<evidence type="ECO:0000313" key="3">
    <source>
        <dbReference type="Proteomes" id="UP000614741"/>
    </source>
</evidence>
<name>A0ABQ4DH05_9CELL</name>
<evidence type="ECO:0008006" key="4">
    <source>
        <dbReference type="Google" id="ProtNLM"/>
    </source>
</evidence>
<sequence>MSVPDPRRLVHRLVAVVAGALVTVPLAAPAAVATTSDPVELPLLTSGTTWTYLDDATEPHGTAADVLAWTAPGFDDAGWARGTGPFGAKNGALGDLGGGYRPATLLRHYVNGVSGTTVPTYFFRTTVDLDADTLDRLVSLQGQVAYDDAVRVYLDGVLVFRDRDERASDPTRNLQYAGVSAGNPVSSRFTVDPAALPAGTLVPGTHTIAVALYQDRASSSDVYLDLPSLTATLAPATAPDEQRLEVTVPAVDAGQLVWAVDGSNDLVDLGVAQREGDRFAARGVLNPVRVTDTRRGAPAWSLSGQVSDFVSGDRTVDGKHLGWTPSVADDAAGAVAGAAVVSGFVAGDGLSTPAVLGAAPAGHAPGSALLGADLELLLPVSVTQGRYAATLTLTALS</sequence>
<proteinExistence type="predicted"/>
<feature type="signal peptide" evidence="1">
    <location>
        <begin position="1"/>
        <end position="30"/>
    </location>
</feature>
<organism evidence="2 3">
    <name type="scientific">Cellulomonas phragmiteti</name>
    <dbReference type="NCBI Taxonomy" id="478780"/>
    <lineage>
        <taxon>Bacteria</taxon>
        <taxon>Bacillati</taxon>
        <taxon>Actinomycetota</taxon>
        <taxon>Actinomycetes</taxon>
        <taxon>Micrococcales</taxon>
        <taxon>Cellulomonadaceae</taxon>
        <taxon>Cellulomonas</taxon>
    </lineage>
</organism>
<dbReference type="Gene3D" id="2.60.120.260">
    <property type="entry name" value="Galactose-binding domain-like"/>
    <property type="match status" value="1"/>
</dbReference>
<keyword evidence="1" id="KW-0732">Signal</keyword>
<comment type="caution">
    <text evidence="2">The sequence shown here is derived from an EMBL/GenBank/DDBJ whole genome shotgun (WGS) entry which is preliminary data.</text>
</comment>